<organism evidence="1 2">
    <name type="scientific">Catharanthus roseus</name>
    <name type="common">Madagascar periwinkle</name>
    <name type="synonym">Vinca rosea</name>
    <dbReference type="NCBI Taxonomy" id="4058"/>
    <lineage>
        <taxon>Eukaryota</taxon>
        <taxon>Viridiplantae</taxon>
        <taxon>Streptophyta</taxon>
        <taxon>Embryophyta</taxon>
        <taxon>Tracheophyta</taxon>
        <taxon>Spermatophyta</taxon>
        <taxon>Magnoliopsida</taxon>
        <taxon>eudicotyledons</taxon>
        <taxon>Gunneridae</taxon>
        <taxon>Pentapetalae</taxon>
        <taxon>asterids</taxon>
        <taxon>lamiids</taxon>
        <taxon>Gentianales</taxon>
        <taxon>Apocynaceae</taxon>
        <taxon>Rauvolfioideae</taxon>
        <taxon>Vinceae</taxon>
        <taxon>Catharanthinae</taxon>
        <taxon>Catharanthus</taxon>
    </lineage>
</organism>
<dbReference type="EMBL" id="CM044704">
    <property type="protein sequence ID" value="KAI5667269.1"/>
    <property type="molecule type" value="Genomic_DNA"/>
</dbReference>
<proteinExistence type="predicted"/>
<reference evidence="2" key="1">
    <citation type="journal article" date="2023" name="Nat. Plants">
        <title>Single-cell RNA sequencing provides a high-resolution roadmap for understanding the multicellular compartmentation of specialized metabolism.</title>
        <authorList>
            <person name="Sun S."/>
            <person name="Shen X."/>
            <person name="Li Y."/>
            <person name="Li Y."/>
            <person name="Wang S."/>
            <person name="Li R."/>
            <person name="Zhang H."/>
            <person name="Shen G."/>
            <person name="Guo B."/>
            <person name="Wei J."/>
            <person name="Xu J."/>
            <person name="St-Pierre B."/>
            <person name="Chen S."/>
            <person name="Sun C."/>
        </authorList>
    </citation>
    <scope>NUCLEOTIDE SEQUENCE [LARGE SCALE GENOMIC DNA]</scope>
</reference>
<accession>A0ACC0B3R2</accession>
<keyword evidence="2" id="KW-1185">Reference proteome</keyword>
<name>A0ACC0B3R2_CATRO</name>
<evidence type="ECO:0000313" key="2">
    <source>
        <dbReference type="Proteomes" id="UP001060085"/>
    </source>
</evidence>
<dbReference type="Proteomes" id="UP001060085">
    <property type="component" value="Linkage Group LG04"/>
</dbReference>
<sequence>MEVRKEDVERILELKRDIVSAINKTQTDGRDSERQCTILLTNIYLERFSPISESVKPMEKCSLPRIGDLSLEKIRARDVELVDVLSCPEEPALAAMHKRLELIDHGMVDIRDDMKGLRTEVDGKLKDMKDNQRMMMEEI</sequence>
<comment type="caution">
    <text evidence="1">The sequence shown here is derived from an EMBL/GenBank/DDBJ whole genome shotgun (WGS) entry which is preliminary data.</text>
</comment>
<evidence type="ECO:0000313" key="1">
    <source>
        <dbReference type="EMBL" id="KAI5667269.1"/>
    </source>
</evidence>
<gene>
    <name evidence="1" type="ORF">M9H77_17122</name>
</gene>
<protein>
    <submittedName>
        <fullName evidence="1">Uncharacterized protein</fullName>
    </submittedName>
</protein>